<dbReference type="EMBL" id="FOVE01000003">
    <property type="protein sequence ID" value="SFN12773.1"/>
    <property type="molecule type" value="Genomic_DNA"/>
</dbReference>
<evidence type="ECO:0000313" key="9">
    <source>
        <dbReference type="EMBL" id="SFN12773.1"/>
    </source>
</evidence>
<protein>
    <recommendedName>
        <fullName evidence="3">peptidylprolyl isomerase</fullName>
        <ecNumber evidence="3">5.2.1.8</ecNumber>
    </recommendedName>
</protein>
<dbReference type="GO" id="GO:0003755">
    <property type="term" value="F:peptidyl-prolyl cis-trans isomerase activity"/>
    <property type="evidence" value="ECO:0007669"/>
    <property type="project" value="UniProtKB-KW"/>
</dbReference>
<evidence type="ECO:0000256" key="3">
    <source>
        <dbReference type="ARBA" id="ARBA00013194"/>
    </source>
</evidence>
<evidence type="ECO:0000256" key="2">
    <source>
        <dbReference type="ARBA" id="ARBA00007656"/>
    </source>
</evidence>
<dbReference type="SUPFAM" id="SSF109998">
    <property type="entry name" value="Triger factor/SurA peptide-binding domain-like"/>
    <property type="match status" value="1"/>
</dbReference>
<dbReference type="PANTHER" id="PTHR47245">
    <property type="entry name" value="PEPTIDYLPROLYL ISOMERASE"/>
    <property type="match status" value="1"/>
</dbReference>
<name>A0A1I4WHM6_9NEIS</name>
<evidence type="ECO:0000256" key="5">
    <source>
        <dbReference type="ARBA" id="ARBA00023235"/>
    </source>
</evidence>
<dbReference type="InterPro" id="IPR046357">
    <property type="entry name" value="PPIase_dom_sf"/>
</dbReference>
<dbReference type="AlphaFoldDB" id="A0A1I4WHM6"/>
<dbReference type="InterPro" id="IPR023058">
    <property type="entry name" value="PPIase_PpiC_CS"/>
</dbReference>
<feature type="domain" description="PpiC" evidence="8">
    <location>
        <begin position="132"/>
        <end position="223"/>
    </location>
</feature>
<comment type="catalytic activity">
    <reaction evidence="1">
        <text>[protein]-peptidylproline (omega=180) = [protein]-peptidylproline (omega=0)</text>
        <dbReference type="Rhea" id="RHEA:16237"/>
        <dbReference type="Rhea" id="RHEA-COMP:10747"/>
        <dbReference type="Rhea" id="RHEA-COMP:10748"/>
        <dbReference type="ChEBI" id="CHEBI:83833"/>
        <dbReference type="ChEBI" id="CHEBI:83834"/>
        <dbReference type="EC" id="5.2.1.8"/>
    </reaction>
</comment>
<dbReference type="Gene3D" id="1.10.8.1040">
    <property type="match status" value="1"/>
</dbReference>
<evidence type="ECO:0000259" key="8">
    <source>
        <dbReference type="PROSITE" id="PS50198"/>
    </source>
</evidence>
<feature type="chain" id="PRO_5017178905" description="peptidylprolyl isomerase" evidence="7">
    <location>
        <begin position="22"/>
        <end position="262"/>
    </location>
</feature>
<dbReference type="Proteomes" id="UP000242869">
    <property type="component" value="Unassembled WGS sequence"/>
</dbReference>
<keyword evidence="7" id="KW-0732">Signal</keyword>
<evidence type="ECO:0000256" key="1">
    <source>
        <dbReference type="ARBA" id="ARBA00000971"/>
    </source>
</evidence>
<dbReference type="Gene3D" id="3.10.50.40">
    <property type="match status" value="1"/>
</dbReference>
<dbReference type="PROSITE" id="PS01096">
    <property type="entry name" value="PPIC_PPIASE_1"/>
    <property type="match status" value="1"/>
</dbReference>
<dbReference type="SUPFAM" id="SSF54534">
    <property type="entry name" value="FKBP-like"/>
    <property type="match status" value="1"/>
</dbReference>
<proteinExistence type="inferred from homology"/>
<dbReference type="PANTHER" id="PTHR47245:SF2">
    <property type="entry name" value="PEPTIDYL-PROLYL CIS-TRANS ISOMERASE HP_0175-RELATED"/>
    <property type="match status" value="1"/>
</dbReference>
<feature type="signal peptide" evidence="7">
    <location>
        <begin position="1"/>
        <end position="21"/>
    </location>
</feature>
<dbReference type="RefSeq" id="WP_091191216.1">
    <property type="nucleotide sequence ID" value="NZ_FOVE01000003.1"/>
</dbReference>
<keyword evidence="4 6" id="KW-0697">Rotamase</keyword>
<evidence type="ECO:0000313" key="10">
    <source>
        <dbReference type="Proteomes" id="UP000242869"/>
    </source>
</evidence>
<dbReference type="EC" id="5.2.1.8" evidence="3"/>
<organism evidence="9 10">
    <name type="scientific">Formivibrio citricus</name>
    <dbReference type="NCBI Taxonomy" id="83765"/>
    <lineage>
        <taxon>Bacteria</taxon>
        <taxon>Pseudomonadati</taxon>
        <taxon>Pseudomonadota</taxon>
        <taxon>Betaproteobacteria</taxon>
        <taxon>Neisseriales</taxon>
        <taxon>Chitinibacteraceae</taxon>
        <taxon>Formivibrio</taxon>
    </lineage>
</organism>
<keyword evidence="5 6" id="KW-0413">Isomerase</keyword>
<dbReference type="STRING" id="83765.SAMN05660284_00603"/>
<accession>A0A1I4WHM6</accession>
<reference evidence="10" key="1">
    <citation type="submission" date="2016-10" db="EMBL/GenBank/DDBJ databases">
        <authorList>
            <person name="Varghese N."/>
            <person name="Submissions S."/>
        </authorList>
    </citation>
    <scope>NUCLEOTIDE SEQUENCE [LARGE SCALE GENOMIC DNA]</scope>
    <source>
        <strain evidence="10">DSM 6150</strain>
    </source>
</reference>
<dbReference type="PROSITE" id="PS50198">
    <property type="entry name" value="PPIC_PPIASE_2"/>
    <property type="match status" value="1"/>
</dbReference>
<dbReference type="InterPro" id="IPR027304">
    <property type="entry name" value="Trigger_fact/SurA_dom_sf"/>
</dbReference>
<dbReference type="InterPro" id="IPR000297">
    <property type="entry name" value="PPIase_PpiC"/>
</dbReference>
<keyword evidence="10" id="KW-1185">Reference proteome</keyword>
<comment type="similarity">
    <text evidence="2">Belongs to the PpiC/parvulin rotamase family.</text>
</comment>
<sequence>MQKKRIALALSAALLSAFVFAEAGKATTVNGVAIPESKVDFLVKQVVARGQTKDTPELRARVREDLVRNEIVVQEAVKKGLDKTPEVTNQLEMAKAQILFGAYINDYVKNNPIPEADLKKFYEEQVKPQFSGKEYHARHILVASEAEAKAILAELKKGKKFDALAKAKSVDKASGENGGDLGWANPAAFVKEFGDALQSLPKGKVSSAPVKTQFGYHIIKVEDVRQAKGPTFEEVKGEIQQELQNQALQKMLADLRSKAKVE</sequence>
<evidence type="ECO:0000256" key="7">
    <source>
        <dbReference type="SAM" id="SignalP"/>
    </source>
</evidence>
<evidence type="ECO:0000256" key="6">
    <source>
        <dbReference type="PROSITE-ProRule" id="PRU00278"/>
    </source>
</evidence>
<evidence type="ECO:0000256" key="4">
    <source>
        <dbReference type="ARBA" id="ARBA00023110"/>
    </source>
</evidence>
<dbReference type="Pfam" id="PF13616">
    <property type="entry name" value="Rotamase_3"/>
    <property type="match status" value="1"/>
</dbReference>
<gene>
    <name evidence="9" type="ORF">SAMN05660284_00603</name>
</gene>
<dbReference type="OrthoDB" id="14196at2"/>
<dbReference type="InterPro" id="IPR050245">
    <property type="entry name" value="PrsA_foldase"/>
</dbReference>